<accession>A0A1L9U6I9</accession>
<gene>
    <name evidence="2" type="ORF">ASPBRDRAFT_337247</name>
</gene>
<dbReference type="GeneID" id="93575644"/>
<name>A0A1L9U6I9_ASPBC</name>
<evidence type="ECO:0000313" key="2">
    <source>
        <dbReference type="EMBL" id="OJJ67300.1"/>
    </source>
</evidence>
<dbReference type="EMBL" id="KV878694">
    <property type="protein sequence ID" value="OJJ67300.1"/>
    <property type="molecule type" value="Genomic_DNA"/>
</dbReference>
<feature type="region of interest" description="Disordered" evidence="1">
    <location>
        <begin position="43"/>
        <end position="76"/>
    </location>
</feature>
<dbReference type="VEuPathDB" id="FungiDB:ASPBRDRAFT_337247"/>
<organism evidence="2 3">
    <name type="scientific">Aspergillus brasiliensis (strain CBS 101740 / IMI 381727 / IBT 21946)</name>
    <dbReference type="NCBI Taxonomy" id="767769"/>
    <lineage>
        <taxon>Eukaryota</taxon>
        <taxon>Fungi</taxon>
        <taxon>Dikarya</taxon>
        <taxon>Ascomycota</taxon>
        <taxon>Pezizomycotina</taxon>
        <taxon>Eurotiomycetes</taxon>
        <taxon>Eurotiomycetidae</taxon>
        <taxon>Eurotiales</taxon>
        <taxon>Aspergillaceae</taxon>
        <taxon>Aspergillus</taxon>
        <taxon>Aspergillus subgen. Circumdati</taxon>
    </lineage>
</organism>
<sequence>MYVMRSIESDGVTVIQARIFPPLAFSLSDPEATRLLRPDDVSHIAHPSGKFGTPSGQSMIGARGPASSTERPRRTVQDMNFPIGLRNDRQSVVRVPFSLAPCINS</sequence>
<protein>
    <submittedName>
        <fullName evidence="2">Uncharacterized protein</fullName>
    </submittedName>
</protein>
<dbReference type="AlphaFoldDB" id="A0A1L9U6I9"/>
<keyword evidence="3" id="KW-1185">Reference proteome</keyword>
<dbReference type="Proteomes" id="UP000184499">
    <property type="component" value="Unassembled WGS sequence"/>
</dbReference>
<dbReference type="RefSeq" id="XP_067474549.1">
    <property type="nucleotide sequence ID" value="XM_067623156.1"/>
</dbReference>
<evidence type="ECO:0000313" key="3">
    <source>
        <dbReference type="Proteomes" id="UP000184499"/>
    </source>
</evidence>
<evidence type="ECO:0000256" key="1">
    <source>
        <dbReference type="SAM" id="MobiDB-lite"/>
    </source>
</evidence>
<reference evidence="3" key="1">
    <citation type="journal article" date="2017" name="Genome Biol.">
        <title>Comparative genomics reveals high biological diversity and specific adaptations in the industrially and medically important fungal genus Aspergillus.</title>
        <authorList>
            <person name="de Vries R.P."/>
            <person name="Riley R."/>
            <person name="Wiebenga A."/>
            <person name="Aguilar-Osorio G."/>
            <person name="Amillis S."/>
            <person name="Uchima C.A."/>
            <person name="Anderluh G."/>
            <person name="Asadollahi M."/>
            <person name="Askin M."/>
            <person name="Barry K."/>
            <person name="Battaglia E."/>
            <person name="Bayram O."/>
            <person name="Benocci T."/>
            <person name="Braus-Stromeyer S.A."/>
            <person name="Caldana C."/>
            <person name="Canovas D."/>
            <person name="Cerqueira G.C."/>
            <person name="Chen F."/>
            <person name="Chen W."/>
            <person name="Choi C."/>
            <person name="Clum A."/>
            <person name="Dos Santos R.A."/>
            <person name="Damasio A.R."/>
            <person name="Diallinas G."/>
            <person name="Emri T."/>
            <person name="Fekete E."/>
            <person name="Flipphi M."/>
            <person name="Freyberg S."/>
            <person name="Gallo A."/>
            <person name="Gournas C."/>
            <person name="Habgood R."/>
            <person name="Hainaut M."/>
            <person name="Harispe M.L."/>
            <person name="Henrissat B."/>
            <person name="Hilden K.S."/>
            <person name="Hope R."/>
            <person name="Hossain A."/>
            <person name="Karabika E."/>
            <person name="Karaffa L."/>
            <person name="Karanyi Z."/>
            <person name="Krasevec N."/>
            <person name="Kuo A."/>
            <person name="Kusch H."/>
            <person name="LaButti K."/>
            <person name="Lagendijk E.L."/>
            <person name="Lapidus A."/>
            <person name="Levasseur A."/>
            <person name="Lindquist E."/>
            <person name="Lipzen A."/>
            <person name="Logrieco A.F."/>
            <person name="MacCabe A."/>
            <person name="Maekelae M.R."/>
            <person name="Malavazi I."/>
            <person name="Melin P."/>
            <person name="Meyer V."/>
            <person name="Mielnichuk N."/>
            <person name="Miskei M."/>
            <person name="Molnar A.P."/>
            <person name="Mule G."/>
            <person name="Ngan C.Y."/>
            <person name="Orejas M."/>
            <person name="Orosz E."/>
            <person name="Ouedraogo J.P."/>
            <person name="Overkamp K.M."/>
            <person name="Park H.-S."/>
            <person name="Perrone G."/>
            <person name="Piumi F."/>
            <person name="Punt P.J."/>
            <person name="Ram A.F."/>
            <person name="Ramon A."/>
            <person name="Rauscher S."/>
            <person name="Record E."/>
            <person name="Riano-Pachon D.M."/>
            <person name="Robert V."/>
            <person name="Roehrig J."/>
            <person name="Ruller R."/>
            <person name="Salamov A."/>
            <person name="Salih N.S."/>
            <person name="Samson R.A."/>
            <person name="Sandor E."/>
            <person name="Sanguinetti M."/>
            <person name="Schuetze T."/>
            <person name="Sepcic K."/>
            <person name="Shelest E."/>
            <person name="Sherlock G."/>
            <person name="Sophianopoulou V."/>
            <person name="Squina F.M."/>
            <person name="Sun H."/>
            <person name="Susca A."/>
            <person name="Todd R.B."/>
            <person name="Tsang A."/>
            <person name="Unkles S.E."/>
            <person name="van de Wiele N."/>
            <person name="van Rossen-Uffink D."/>
            <person name="Oliveira J.V."/>
            <person name="Vesth T.C."/>
            <person name="Visser J."/>
            <person name="Yu J.-H."/>
            <person name="Zhou M."/>
            <person name="Andersen M.R."/>
            <person name="Archer D.B."/>
            <person name="Baker S.E."/>
            <person name="Benoit I."/>
            <person name="Brakhage A.A."/>
            <person name="Braus G.H."/>
            <person name="Fischer R."/>
            <person name="Frisvad J.C."/>
            <person name="Goldman G.H."/>
            <person name="Houbraken J."/>
            <person name="Oakley B."/>
            <person name="Pocsi I."/>
            <person name="Scazzocchio C."/>
            <person name="Seiboth B."/>
            <person name="vanKuyk P.A."/>
            <person name="Wortman J."/>
            <person name="Dyer P.S."/>
            <person name="Grigoriev I.V."/>
        </authorList>
    </citation>
    <scope>NUCLEOTIDE SEQUENCE [LARGE SCALE GENOMIC DNA]</scope>
    <source>
        <strain evidence="3">CBS 101740 / IMI 381727 / IBT 21946</strain>
    </source>
</reference>
<proteinExistence type="predicted"/>